<accession>A0A3S9V6M2</accession>
<evidence type="ECO:0000313" key="3">
    <source>
        <dbReference type="Proteomes" id="UP000270678"/>
    </source>
</evidence>
<evidence type="ECO:0000313" key="2">
    <source>
        <dbReference type="EMBL" id="AZS18216.1"/>
    </source>
</evidence>
<sequence>MMAGTTHWTHLLLFTAWMFFYLAYQAHKINSRNYGRARL</sequence>
<dbReference type="Proteomes" id="UP000270678">
    <property type="component" value="Chromosome"/>
</dbReference>
<proteinExistence type="predicted"/>
<dbReference type="KEGG" id="plut:EI981_09565"/>
<name>A0A3S9V6M2_9BACL</name>
<keyword evidence="3" id="KW-1185">Reference proteome</keyword>
<dbReference type="EMBL" id="CP034346">
    <property type="protein sequence ID" value="AZS18216.1"/>
    <property type="molecule type" value="Genomic_DNA"/>
</dbReference>
<evidence type="ECO:0000256" key="1">
    <source>
        <dbReference type="SAM" id="Phobius"/>
    </source>
</evidence>
<dbReference type="AlphaFoldDB" id="A0A3S9V6M2"/>
<keyword evidence="1" id="KW-0812">Transmembrane</keyword>
<keyword evidence="1" id="KW-1133">Transmembrane helix</keyword>
<feature type="transmembrane region" description="Helical" evidence="1">
    <location>
        <begin position="6"/>
        <end position="24"/>
    </location>
</feature>
<reference evidence="3" key="1">
    <citation type="submission" date="2018-12" db="EMBL/GenBank/DDBJ databases">
        <title>Complete genome sequence of Paenibacillus sp. MBLB1234.</title>
        <authorList>
            <person name="Nam Y.-D."/>
            <person name="Kang J."/>
            <person name="Chung W.-H."/>
            <person name="Park Y.S."/>
        </authorList>
    </citation>
    <scope>NUCLEOTIDE SEQUENCE [LARGE SCALE GENOMIC DNA]</scope>
    <source>
        <strain evidence="3">MBLB1234</strain>
    </source>
</reference>
<gene>
    <name evidence="2" type="ORF">EI981_09565</name>
</gene>
<protein>
    <submittedName>
        <fullName evidence="2">Uncharacterized protein</fullName>
    </submittedName>
</protein>
<keyword evidence="1" id="KW-0472">Membrane</keyword>
<organism evidence="2 3">
    <name type="scientific">Paenibacillus lutimineralis</name>
    <dbReference type="NCBI Taxonomy" id="2707005"/>
    <lineage>
        <taxon>Bacteria</taxon>
        <taxon>Bacillati</taxon>
        <taxon>Bacillota</taxon>
        <taxon>Bacilli</taxon>
        <taxon>Bacillales</taxon>
        <taxon>Paenibacillaceae</taxon>
        <taxon>Paenibacillus</taxon>
    </lineage>
</organism>